<evidence type="ECO:0000256" key="4">
    <source>
        <dbReference type="ARBA" id="ARBA00022827"/>
    </source>
</evidence>
<keyword evidence="3" id="KW-0479">Metal-binding</keyword>
<feature type="domain" description="Glucose-methanol-choline oxidoreductase N-terminal" evidence="8">
    <location>
        <begin position="215"/>
        <end position="451"/>
    </location>
</feature>
<keyword evidence="7" id="KW-0411">Iron-sulfur</keyword>
<dbReference type="Gene3D" id="3.50.50.60">
    <property type="entry name" value="FAD/NAD(P)-binding domain"/>
    <property type="match status" value="2"/>
</dbReference>
<evidence type="ECO:0000313" key="10">
    <source>
        <dbReference type="EMBL" id="MFC4292728.1"/>
    </source>
</evidence>
<dbReference type="InterPro" id="IPR007867">
    <property type="entry name" value="GMC_OxRtase_C"/>
</dbReference>
<dbReference type="InterPro" id="IPR017900">
    <property type="entry name" value="4Fe4S_Fe_S_CS"/>
</dbReference>
<dbReference type="PANTHER" id="PTHR46056">
    <property type="entry name" value="LONG-CHAIN-ALCOHOL OXIDASE"/>
    <property type="match status" value="1"/>
</dbReference>
<keyword evidence="11" id="KW-1185">Reference proteome</keyword>
<dbReference type="RefSeq" id="WP_381423657.1">
    <property type="nucleotide sequence ID" value="NZ_JBHSDH010000013.1"/>
</dbReference>
<dbReference type="Proteomes" id="UP001595887">
    <property type="component" value="Unassembled WGS sequence"/>
</dbReference>
<dbReference type="Pfam" id="PF05199">
    <property type="entry name" value="GMC_oxred_C"/>
    <property type="match status" value="1"/>
</dbReference>
<dbReference type="EMBL" id="JBHSDH010000013">
    <property type="protein sequence ID" value="MFC4292728.1"/>
    <property type="molecule type" value="Genomic_DNA"/>
</dbReference>
<dbReference type="InterPro" id="IPR000172">
    <property type="entry name" value="GMC_OxRdtase_N"/>
</dbReference>
<comment type="similarity">
    <text evidence="1">Belongs to the GMC oxidoreductase family.</text>
</comment>
<evidence type="ECO:0000259" key="9">
    <source>
        <dbReference type="Pfam" id="PF05199"/>
    </source>
</evidence>
<dbReference type="PROSITE" id="PS00198">
    <property type="entry name" value="4FE4S_FER_1"/>
    <property type="match status" value="1"/>
</dbReference>
<protein>
    <submittedName>
        <fullName evidence="10">GMC family oxidoreductase N-terminal domain-containing protein</fullName>
    </submittedName>
</protein>
<evidence type="ECO:0000259" key="8">
    <source>
        <dbReference type="Pfam" id="PF00732"/>
    </source>
</evidence>
<dbReference type="InterPro" id="IPR036188">
    <property type="entry name" value="FAD/NAD-bd_sf"/>
</dbReference>
<comment type="caution">
    <text evidence="10">The sequence shown here is derived from an EMBL/GenBank/DDBJ whole genome shotgun (WGS) entry which is preliminary data.</text>
</comment>
<name>A0ABV8RH65_9SPHN</name>
<evidence type="ECO:0000256" key="3">
    <source>
        <dbReference type="ARBA" id="ARBA00022723"/>
    </source>
</evidence>
<feature type="domain" description="Glucose-methanol-choline oxidoreductase C-terminal" evidence="9">
    <location>
        <begin position="541"/>
        <end position="656"/>
    </location>
</feature>
<organism evidence="10 11">
    <name type="scientific">Sphingorhabdus arenilitoris</name>
    <dbReference type="NCBI Taxonomy" id="1490041"/>
    <lineage>
        <taxon>Bacteria</taxon>
        <taxon>Pseudomonadati</taxon>
        <taxon>Pseudomonadota</taxon>
        <taxon>Alphaproteobacteria</taxon>
        <taxon>Sphingomonadales</taxon>
        <taxon>Sphingomonadaceae</taxon>
        <taxon>Sphingorhabdus</taxon>
    </lineage>
</organism>
<evidence type="ECO:0000313" key="11">
    <source>
        <dbReference type="Proteomes" id="UP001595887"/>
    </source>
</evidence>
<sequence>MMRNPFDQIQCRFLEAFAEALFDGVDMAITPAQVVDNLQTQMRLIGGTKEKEISLSVTAASLALAPFFNQSSVETRRERIKDRLQNSQIDILQDIARLRGLIYAAYFGHWQGASEEDNEDNPVLKQIGFTLPKFRQRAGGEMPITLIEGRDLTHQHFVHEGNIPDDIDIIIVGSGSGGGVSAANMAARGYKVLVIEAGPHLPSAQITHEERQMAARLYKHGSLQTSKDNDFVVFQGRNVGGSSTVNNGICLRIKDPDIRHPMAKDVLAQWHSLGAPIDEGALTQAYDTVQQRLGIRKIEERSGRRNGPHLLQAWAKYAASSDDPMVKAAAKGWFNKNYGPPGTDQACAYCGYCNTGCPYGRKLGTGQSYLLDACQLHDARILADTKVESILWHDQPGGGKRRAIGVKAILEDGYERDIMARVGVIVAAGTIASSKLLHRSQIGGTGTGISLNVASPIIALMGEGGTPCWDEDQMATVVDCGEYLLESHFQPPMSMAAMMPGWFDEHHRRMRNYNNVVSAGVLFPADRRGRIEDGKLHFKLDKDTDLPLLRRAMATLAKVHFAHGAKELYPALLRGQTLTPDMDVDAFFAEAIRESDDVTLSSSHPQGGNPIHTDPAQGVVDENLRVHGTENVMVTDASVFPSCIRVNAHFTTMAIAEYATGRGDPFAVG</sequence>
<dbReference type="SUPFAM" id="SSF51905">
    <property type="entry name" value="FAD/NAD(P)-binding domain"/>
    <property type="match status" value="1"/>
</dbReference>
<keyword evidence="4" id="KW-0274">FAD</keyword>
<evidence type="ECO:0000256" key="5">
    <source>
        <dbReference type="ARBA" id="ARBA00023002"/>
    </source>
</evidence>
<evidence type="ECO:0000256" key="6">
    <source>
        <dbReference type="ARBA" id="ARBA00023004"/>
    </source>
</evidence>
<evidence type="ECO:0000256" key="2">
    <source>
        <dbReference type="ARBA" id="ARBA00022630"/>
    </source>
</evidence>
<dbReference type="Pfam" id="PF13450">
    <property type="entry name" value="NAD_binding_8"/>
    <property type="match status" value="1"/>
</dbReference>
<dbReference type="PANTHER" id="PTHR46056:SF12">
    <property type="entry name" value="LONG-CHAIN-ALCOHOL OXIDASE"/>
    <property type="match status" value="1"/>
</dbReference>
<proteinExistence type="inferred from homology"/>
<evidence type="ECO:0000256" key="7">
    <source>
        <dbReference type="ARBA" id="ARBA00023014"/>
    </source>
</evidence>
<keyword evidence="2" id="KW-0285">Flavoprotein</keyword>
<keyword evidence="5" id="KW-0560">Oxidoreductase</keyword>
<evidence type="ECO:0000256" key="1">
    <source>
        <dbReference type="ARBA" id="ARBA00010790"/>
    </source>
</evidence>
<accession>A0ABV8RH65</accession>
<dbReference type="Pfam" id="PF00732">
    <property type="entry name" value="GMC_oxred_N"/>
    <property type="match status" value="1"/>
</dbReference>
<reference evidence="11" key="1">
    <citation type="journal article" date="2019" name="Int. J. Syst. Evol. Microbiol.">
        <title>The Global Catalogue of Microorganisms (GCM) 10K type strain sequencing project: providing services to taxonomists for standard genome sequencing and annotation.</title>
        <authorList>
            <consortium name="The Broad Institute Genomics Platform"/>
            <consortium name="The Broad Institute Genome Sequencing Center for Infectious Disease"/>
            <person name="Wu L."/>
            <person name="Ma J."/>
        </authorList>
    </citation>
    <scope>NUCLEOTIDE SEQUENCE [LARGE SCALE GENOMIC DNA]</scope>
    <source>
        <strain evidence="11">CECT 8531</strain>
    </source>
</reference>
<gene>
    <name evidence="10" type="ORF">ACFOWX_09920</name>
</gene>
<keyword evidence="6" id="KW-0408">Iron</keyword>